<evidence type="ECO:0000313" key="2">
    <source>
        <dbReference type="Proteomes" id="UP000504618"/>
    </source>
</evidence>
<sequence length="156" mass="17716">MKKFKRHYLSLFEEEKYDTCNKPITSGTTSEDHTDDVNVNVGEGLSDSDGSNSETTSEDHMNDNINVGEVLSDSDGSDSETYIVNEEIDNNDSDQSDVDEHNIIDVEEIEEISKLRVWAIECKIPFVHLDKLLKILQQRLLPTLPKSNRIKCNKDV</sequence>
<dbReference type="Proteomes" id="UP000504618">
    <property type="component" value="Unplaced"/>
</dbReference>
<keyword evidence="2" id="KW-1185">Reference proteome</keyword>
<name>A0A6J1QBA6_9HYME</name>
<dbReference type="AlphaFoldDB" id="A0A6J1QBA6"/>
<proteinExistence type="predicted"/>
<dbReference type="OrthoDB" id="7701116at2759"/>
<gene>
    <name evidence="3" type="primary">LOC112459603</name>
</gene>
<feature type="non-terminal residue" evidence="3">
    <location>
        <position position="156"/>
    </location>
</feature>
<evidence type="ECO:0000313" key="3">
    <source>
        <dbReference type="RefSeq" id="XP_024879549.1"/>
    </source>
</evidence>
<reference evidence="3" key="1">
    <citation type="submission" date="2025-08" db="UniProtKB">
        <authorList>
            <consortium name="RefSeq"/>
        </authorList>
    </citation>
    <scope>IDENTIFICATION</scope>
    <source>
        <tissue evidence="3">Whole body</tissue>
    </source>
</reference>
<protein>
    <submittedName>
        <fullName evidence="3">Uncharacterized protein LOC112459603</fullName>
    </submittedName>
</protein>
<organism evidence="2 3">
    <name type="scientific">Temnothorax curvispinosus</name>
    <dbReference type="NCBI Taxonomy" id="300111"/>
    <lineage>
        <taxon>Eukaryota</taxon>
        <taxon>Metazoa</taxon>
        <taxon>Ecdysozoa</taxon>
        <taxon>Arthropoda</taxon>
        <taxon>Hexapoda</taxon>
        <taxon>Insecta</taxon>
        <taxon>Pterygota</taxon>
        <taxon>Neoptera</taxon>
        <taxon>Endopterygota</taxon>
        <taxon>Hymenoptera</taxon>
        <taxon>Apocrita</taxon>
        <taxon>Aculeata</taxon>
        <taxon>Formicoidea</taxon>
        <taxon>Formicidae</taxon>
        <taxon>Myrmicinae</taxon>
        <taxon>Temnothorax</taxon>
    </lineage>
</organism>
<dbReference type="GeneID" id="112459603"/>
<evidence type="ECO:0000256" key="1">
    <source>
        <dbReference type="SAM" id="MobiDB-lite"/>
    </source>
</evidence>
<feature type="compositionally biased region" description="Acidic residues" evidence="1">
    <location>
        <begin position="86"/>
        <end position="97"/>
    </location>
</feature>
<dbReference type="RefSeq" id="XP_024879549.1">
    <property type="nucleotide sequence ID" value="XM_025023781.1"/>
</dbReference>
<accession>A0A6J1QBA6</accession>
<feature type="region of interest" description="Disordered" evidence="1">
    <location>
        <begin position="20"/>
        <end position="99"/>
    </location>
</feature>